<protein>
    <recommendedName>
        <fullName evidence="1">Metallo-beta-lactamase domain-containing protein</fullName>
    </recommendedName>
</protein>
<organism evidence="2 3">
    <name type="scientific">Cerrena zonata</name>
    <dbReference type="NCBI Taxonomy" id="2478898"/>
    <lineage>
        <taxon>Eukaryota</taxon>
        <taxon>Fungi</taxon>
        <taxon>Dikarya</taxon>
        <taxon>Basidiomycota</taxon>
        <taxon>Agaricomycotina</taxon>
        <taxon>Agaricomycetes</taxon>
        <taxon>Polyporales</taxon>
        <taxon>Cerrenaceae</taxon>
        <taxon>Cerrena</taxon>
    </lineage>
</organism>
<dbReference type="InterPro" id="IPR050855">
    <property type="entry name" value="NDM-1-like"/>
</dbReference>
<sequence>MPPLKRAAFKATRLSETTYLITEHSDIYEEHPFIYIRFFHSFNTILVIDTGCGGVTEDEEIEITSLREFIEKGNPDTDDDHGDGKPLNEGGRLAYAVALTHCHYDHILGVKDFARDSPVYASGYAPEFISRENLPNHSLCRDLGIPTPRYNPTLVRHEGRIHEAPHNLVFLHTPGHTPDELAIWDESERRLFVGDTLYEWAPIIFPKEGSIIQWLQSVESLIRLVQPYPGAKICCGHTTADQPAMEVLHNARGFIWDVLSGKEVVRKRFEKRGEACVQFVQDGMRFSLICPERLVRDARAVNGK</sequence>
<dbReference type="EMBL" id="JASBNA010000006">
    <property type="protein sequence ID" value="KAK7690789.1"/>
    <property type="molecule type" value="Genomic_DNA"/>
</dbReference>
<name>A0AAW0GMC8_9APHY</name>
<gene>
    <name evidence="2" type="ORF">QCA50_005889</name>
</gene>
<evidence type="ECO:0000313" key="2">
    <source>
        <dbReference type="EMBL" id="KAK7690789.1"/>
    </source>
</evidence>
<dbReference type="Gene3D" id="3.60.15.10">
    <property type="entry name" value="Ribonuclease Z/Hydroxyacylglutathione hydrolase-like"/>
    <property type="match status" value="1"/>
</dbReference>
<reference evidence="2 3" key="1">
    <citation type="submission" date="2022-09" db="EMBL/GenBank/DDBJ databases">
        <authorList>
            <person name="Palmer J.M."/>
        </authorList>
    </citation>
    <scope>NUCLEOTIDE SEQUENCE [LARGE SCALE GENOMIC DNA]</scope>
    <source>
        <strain evidence="2 3">DSM 7382</strain>
    </source>
</reference>
<dbReference type="InterPro" id="IPR001279">
    <property type="entry name" value="Metallo-B-lactamas"/>
</dbReference>
<dbReference type="Proteomes" id="UP001385951">
    <property type="component" value="Unassembled WGS sequence"/>
</dbReference>
<evidence type="ECO:0000313" key="3">
    <source>
        <dbReference type="Proteomes" id="UP001385951"/>
    </source>
</evidence>
<keyword evidence="3" id="KW-1185">Reference proteome</keyword>
<feature type="domain" description="Metallo-beta-lactamase" evidence="1">
    <location>
        <begin position="33"/>
        <end position="237"/>
    </location>
</feature>
<dbReference type="SUPFAM" id="SSF56281">
    <property type="entry name" value="Metallo-hydrolase/oxidoreductase"/>
    <property type="match status" value="1"/>
</dbReference>
<dbReference type="AlphaFoldDB" id="A0AAW0GMC8"/>
<dbReference type="SMART" id="SM00849">
    <property type="entry name" value="Lactamase_B"/>
    <property type="match status" value="1"/>
</dbReference>
<dbReference type="InterPro" id="IPR036866">
    <property type="entry name" value="RibonucZ/Hydroxyglut_hydro"/>
</dbReference>
<dbReference type="PANTHER" id="PTHR42951:SF4">
    <property type="entry name" value="ACYL-COENZYME A THIOESTERASE MBLAC2"/>
    <property type="match status" value="1"/>
</dbReference>
<dbReference type="PANTHER" id="PTHR42951">
    <property type="entry name" value="METALLO-BETA-LACTAMASE DOMAIN-CONTAINING"/>
    <property type="match status" value="1"/>
</dbReference>
<dbReference type="CDD" id="cd06262">
    <property type="entry name" value="metallo-hydrolase-like_MBL-fold"/>
    <property type="match status" value="1"/>
</dbReference>
<dbReference type="Pfam" id="PF00753">
    <property type="entry name" value="Lactamase_B"/>
    <property type="match status" value="1"/>
</dbReference>
<accession>A0AAW0GMC8</accession>
<evidence type="ECO:0000259" key="1">
    <source>
        <dbReference type="SMART" id="SM00849"/>
    </source>
</evidence>
<proteinExistence type="predicted"/>
<comment type="caution">
    <text evidence="2">The sequence shown here is derived from an EMBL/GenBank/DDBJ whole genome shotgun (WGS) entry which is preliminary data.</text>
</comment>